<accession>A0ABD3FQ04</accession>
<evidence type="ECO:0000313" key="1">
    <source>
        <dbReference type="EMBL" id="KAL3668973.1"/>
    </source>
</evidence>
<keyword evidence="2" id="KW-1185">Reference proteome</keyword>
<comment type="caution">
    <text evidence="1">The sequence shown here is derived from an EMBL/GenBank/DDBJ whole genome shotgun (WGS) entry which is preliminary data.</text>
</comment>
<name>A0ABD3FQ04_9STRA</name>
<dbReference type="Proteomes" id="UP001632037">
    <property type="component" value="Unassembled WGS sequence"/>
</dbReference>
<reference evidence="1 2" key="1">
    <citation type="submission" date="2024-09" db="EMBL/GenBank/DDBJ databases">
        <title>Genome sequencing and assembly of Phytophthora oleae, isolate VK10A, causative agent of rot of olive drupes.</title>
        <authorList>
            <person name="Conti Taguali S."/>
            <person name="Riolo M."/>
            <person name="La Spada F."/>
            <person name="Cacciola S.O."/>
            <person name="Dionisio G."/>
        </authorList>
    </citation>
    <scope>NUCLEOTIDE SEQUENCE [LARGE SCALE GENOMIC DNA]</scope>
    <source>
        <strain evidence="1 2">VK10A</strain>
    </source>
</reference>
<protein>
    <recommendedName>
        <fullName evidence="3">PiggyBac transposable element-derived protein domain-containing protein</fullName>
    </recommendedName>
</protein>
<gene>
    <name evidence="1" type="ORF">V7S43_006261</name>
</gene>
<organism evidence="1 2">
    <name type="scientific">Phytophthora oleae</name>
    <dbReference type="NCBI Taxonomy" id="2107226"/>
    <lineage>
        <taxon>Eukaryota</taxon>
        <taxon>Sar</taxon>
        <taxon>Stramenopiles</taxon>
        <taxon>Oomycota</taxon>
        <taxon>Peronosporomycetes</taxon>
        <taxon>Peronosporales</taxon>
        <taxon>Peronosporaceae</taxon>
        <taxon>Phytophthora</taxon>
    </lineage>
</organism>
<sequence length="139" mass="15434">MVGKFTDSQVDKVKKMHRIRRERVQNLFQVYKNHNSLYGAVERNDGAFTDLPSAECTDALLMDYIDDDNGVVEGELSADLETFVAVQMCGTLRANKTSSALLNAELGCRMRPECCYLMNAKMVSGVVVTKTLANGNVNF</sequence>
<dbReference type="AlphaFoldDB" id="A0ABD3FQ04"/>
<evidence type="ECO:0008006" key="3">
    <source>
        <dbReference type="Google" id="ProtNLM"/>
    </source>
</evidence>
<proteinExistence type="predicted"/>
<dbReference type="EMBL" id="JBIMZQ010000010">
    <property type="protein sequence ID" value="KAL3668973.1"/>
    <property type="molecule type" value="Genomic_DNA"/>
</dbReference>
<evidence type="ECO:0000313" key="2">
    <source>
        <dbReference type="Proteomes" id="UP001632037"/>
    </source>
</evidence>